<dbReference type="GO" id="GO:0016747">
    <property type="term" value="F:acyltransferase activity, transferring groups other than amino-acyl groups"/>
    <property type="evidence" value="ECO:0007669"/>
    <property type="project" value="InterPro"/>
</dbReference>
<dbReference type="InterPro" id="IPR016181">
    <property type="entry name" value="Acyl_CoA_acyltransferase"/>
</dbReference>
<dbReference type="InterPro" id="IPR000182">
    <property type="entry name" value="GNAT_dom"/>
</dbReference>
<dbReference type="PANTHER" id="PTHR43072:SF23">
    <property type="entry name" value="UPF0039 PROTEIN C11D3.02C"/>
    <property type="match status" value="1"/>
</dbReference>
<accession>A0A1H5TG81</accession>
<dbReference type="PANTHER" id="PTHR43072">
    <property type="entry name" value="N-ACETYLTRANSFERASE"/>
    <property type="match status" value="1"/>
</dbReference>
<dbReference type="OrthoDB" id="9799096at2"/>
<dbReference type="CDD" id="cd04301">
    <property type="entry name" value="NAT_SF"/>
    <property type="match status" value="1"/>
</dbReference>
<keyword evidence="5" id="KW-1185">Reference proteome</keyword>
<proteinExistence type="predicted"/>
<sequence>MNYEIREMQPEDGEVVLKIFQEGIDSENATFDNEPPTWEVWDTKHFNLCRWILEDENNEIVGWAAIQPVSNRDCFRGVAEVSIYLTEKAQGKGLGQMLLQKLILDSEEKEFWTLQSGIFPENEASVSVHHKLGFVTVGRREKIAQMNGKWRDIVLLERRSKIVGI</sequence>
<keyword evidence="2" id="KW-0012">Acyltransferase</keyword>
<evidence type="ECO:0000313" key="5">
    <source>
        <dbReference type="Proteomes" id="UP000236738"/>
    </source>
</evidence>
<reference evidence="5" key="1">
    <citation type="submission" date="2016-10" db="EMBL/GenBank/DDBJ databases">
        <authorList>
            <person name="Varghese N."/>
            <person name="Submissions S."/>
        </authorList>
    </citation>
    <scope>NUCLEOTIDE SEQUENCE [LARGE SCALE GENOMIC DNA]</scope>
    <source>
        <strain evidence="5">DSM 21580</strain>
    </source>
</reference>
<dbReference type="Gene3D" id="3.40.630.30">
    <property type="match status" value="1"/>
</dbReference>
<name>A0A1H5TG81_9FLAO</name>
<dbReference type="SUPFAM" id="SSF55729">
    <property type="entry name" value="Acyl-CoA N-acyltransferases (Nat)"/>
    <property type="match status" value="1"/>
</dbReference>
<evidence type="ECO:0000313" key="4">
    <source>
        <dbReference type="EMBL" id="SEF61819.1"/>
    </source>
</evidence>
<keyword evidence="1 4" id="KW-0808">Transferase</keyword>
<dbReference type="EMBL" id="FNUS01000001">
    <property type="protein sequence ID" value="SEF61819.1"/>
    <property type="molecule type" value="Genomic_DNA"/>
</dbReference>
<feature type="domain" description="N-acetyltransferase" evidence="3">
    <location>
        <begin position="3"/>
        <end position="157"/>
    </location>
</feature>
<protein>
    <submittedName>
        <fullName evidence="4">Phosphinothricin acetyltransferase</fullName>
    </submittedName>
</protein>
<dbReference type="AlphaFoldDB" id="A0A1H5TG81"/>
<gene>
    <name evidence="4" type="ORF">SAMN05421847_0465</name>
</gene>
<dbReference type="Proteomes" id="UP000236738">
    <property type="component" value="Unassembled WGS sequence"/>
</dbReference>
<evidence type="ECO:0000256" key="2">
    <source>
        <dbReference type="ARBA" id="ARBA00023315"/>
    </source>
</evidence>
<dbReference type="Pfam" id="PF00583">
    <property type="entry name" value="Acetyltransf_1"/>
    <property type="match status" value="1"/>
</dbReference>
<evidence type="ECO:0000259" key="3">
    <source>
        <dbReference type="PROSITE" id="PS51186"/>
    </source>
</evidence>
<dbReference type="PROSITE" id="PS51186">
    <property type="entry name" value="GNAT"/>
    <property type="match status" value="1"/>
</dbReference>
<organism evidence="4 5">
    <name type="scientific">Halpernia humi</name>
    <dbReference type="NCBI Taxonomy" id="493375"/>
    <lineage>
        <taxon>Bacteria</taxon>
        <taxon>Pseudomonadati</taxon>
        <taxon>Bacteroidota</taxon>
        <taxon>Flavobacteriia</taxon>
        <taxon>Flavobacteriales</taxon>
        <taxon>Weeksellaceae</taxon>
        <taxon>Chryseobacterium group</taxon>
        <taxon>Halpernia</taxon>
    </lineage>
</organism>
<evidence type="ECO:0000256" key="1">
    <source>
        <dbReference type="ARBA" id="ARBA00022679"/>
    </source>
</evidence>
<dbReference type="RefSeq" id="WP_103912492.1">
    <property type="nucleotide sequence ID" value="NZ_FNUS01000001.1"/>
</dbReference>